<feature type="transmembrane region" description="Helical" evidence="13">
    <location>
        <begin position="29"/>
        <end position="50"/>
    </location>
</feature>
<evidence type="ECO:0000256" key="12">
    <source>
        <dbReference type="ARBA" id="ARBA00023136"/>
    </source>
</evidence>
<evidence type="ECO:0000256" key="10">
    <source>
        <dbReference type="ARBA" id="ARBA00022989"/>
    </source>
</evidence>
<feature type="domain" description="Peptidase M50" evidence="14">
    <location>
        <begin position="18"/>
        <end position="69"/>
    </location>
</feature>
<proteinExistence type="inferred from homology"/>
<dbReference type="GO" id="GO:0046872">
    <property type="term" value="F:metal ion binding"/>
    <property type="evidence" value="ECO:0007669"/>
    <property type="project" value="UniProtKB-KW"/>
</dbReference>
<evidence type="ECO:0000256" key="6">
    <source>
        <dbReference type="ARBA" id="ARBA00022692"/>
    </source>
</evidence>
<keyword evidence="4" id="KW-1003">Cell membrane</keyword>
<dbReference type="GO" id="GO:0008237">
    <property type="term" value="F:metallopeptidase activity"/>
    <property type="evidence" value="ECO:0007669"/>
    <property type="project" value="UniProtKB-KW"/>
</dbReference>
<evidence type="ECO:0000259" key="14">
    <source>
        <dbReference type="Pfam" id="PF02163"/>
    </source>
</evidence>
<comment type="caution">
    <text evidence="15">The sequence shown here is derived from an EMBL/GenBank/DDBJ whole genome shotgun (WGS) entry which is preliminary data.</text>
</comment>
<dbReference type="AlphaFoldDB" id="A0A7C3LWD0"/>
<protein>
    <submittedName>
        <fullName evidence="15">Site-2 protease family protein</fullName>
    </submittedName>
</protein>
<comment type="similarity">
    <text evidence="3">Belongs to the peptidase M50B family.</text>
</comment>
<dbReference type="PANTHER" id="PTHR35864:SF1">
    <property type="entry name" value="ZINC METALLOPROTEASE YWHC-RELATED"/>
    <property type="match status" value="1"/>
</dbReference>
<reference evidence="15" key="1">
    <citation type="journal article" date="2020" name="mSystems">
        <title>Genome- and Community-Level Interaction Insights into Carbon Utilization and Element Cycling Functions of Hydrothermarchaeota in Hydrothermal Sediment.</title>
        <authorList>
            <person name="Zhou Z."/>
            <person name="Liu Y."/>
            <person name="Xu W."/>
            <person name="Pan J."/>
            <person name="Luo Z.H."/>
            <person name="Li M."/>
        </authorList>
    </citation>
    <scope>NUCLEOTIDE SEQUENCE [LARGE SCALE GENOMIC DNA]</scope>
    <source>
        <strain evidence="15">SpSt-902</strain>
    </source>
</reference>
<dbReference type="PANTHER" id="PTHR35864">
    <property type="entry name" value="ZINC METALLOPROTEASE MJ0611-RELATED"/>
    <property type="match status" value="1"/>
</dbReference>
<name>A0A7C3LWD0_9BACT</name>
<keyword evidence="11" id="KW-0482">Metalloprotease</keyword>
<evidence type="ECO:0000256" key="7">
    <source>
        <dbReference type="ARBA" id="ARBA00022723"/>
    </source>
</evidence>
<comment type="cofactor">
    <cofactor evidence="1">
        <name>Zn(2+)</name>
        <dbReference type="ChEBI" id="CHEBI:29105"/>
    </cofactor>
</comment>
<keyword evidence="6 13" id="KW-0812">Transmembrane</keyword>
<evidence type="ECO:0000256" key="4">
    <source>
        <dbReference type="ARBA" id="ARBA00022475"/>
    </source>
</evidence>
<evidence type="ECO:0000256" key="5">
    <source>
        <dbReference type="ARBA" id="ARBA00022670"/>
    </source>
</evidence>
<gene>
    <name evidence="15" type="ORF">ENX03_01400</name>
</gene>
<evidence type="ECO:0000256" key="3">
    <source>
        <dbReference type="ARBA" id="ARBA00007931"/>
    </source>
</evidence>
<evidence type="ECO:0000256" key="11">
    <source>
        <dbReference type="ARBA" id="ARBA00023049"/>
    </source>
</evidence>
<evidence type="ECO:0000256" key="2">
    <source>
        <dbReference type="ARBA" id="ARBA00004651"/>
    </source>
</evidence>
<evidence type="ECO:0000256" key="13">
    <source>
        <dbReference type="SAM" id="Phobius"/>
    </source>
</evidence>
<keyword evidence="7" id="KW-0479">Metal-binding</keyword>
<evidence type="ECO:0000256" key="1">
    <source>
        <dbReference type="ARBA" id="ARBA00001947"/>
    </source>
</evidence>
<dbReference type="CDD" id="cd06158">
    <property type="entry name" value="S2P-M50_like_1"/>
    <property type="match status" value="1"/>
</dbReference>
<keyword evidence="8" id="KW-0378">Hydrolase</keyword>
<comment type="subcellular location">
    <subcellularLocation>
        <location evidence="2">Cell membrane</location>
        <topology evidence="2">Multi-pass membrane protein</topology>
    </subcellularLocation>
</comment>
<sequence length="122" mass="13492">MSLLHSFLGILMTSAIFQGSSLGESSARLIMTLFRMGILVNVVLFVFNLIPLPPLDGGRVLTGFLPARGADFMGKIEPYGMWILFGLIILDPYLGILSRFVWPEMDALTQLLMVWATKPAMT</sequence>
<dbReference type="Pfam" id="PF02163">
    <property type="entry name" value="Peptidase_M50"/>
    <property type="match status" value="1"/>
</dbReference>
<dbReference type="InterPro" id="IPR052348">
    <property type="entry name" value="Metallopeptidase_M50B"/>
</dbReference>
<accession>A0A7C3LWD0</accession>
<dbReference type="GO" id="GO:0005886">
    <property type="term" value="C:plasma membrane"/>
    <property type="evidence" value="ECO:0007669"/>
    <property type="project" value="UniProtKB-SubCell"/>
</dbReference>
<dbReference type="InterPro" id="IPR044537">
    <property type="entry name" value="Rip2-like"/>
</dbReference>
<feature type="non-terminal residue" evidence="15">
    <location>
        <position position="1"/>
    </location>
</feature>
<keyword evidence="9" id="KW-0862">Zinc</keyword>
<evidence type="ECO:0000256" key="8">
    <source>
        <dbReference type="ARBA" id="ARBA00022801"/>
    </source>
</evidence>
<evidence type="ECO:0000313" key="15">
    <source>
        <dbReference type="EMBL" id="HFT92598.1"/>
    </source>
</evidence>
<keyword evidence="10 13" id="KW-1133">Transmembrane helix</keyword>
<keyword evidence="5 15" id="KW-0645">Protease</keyword>
<organism evidence="15">
    <name type="scientific">Leptospirillum ferriphilum</name>
    <dbReference type="NCBI Taxonomy" id="178606"/>
    <lineage>
        <taxon>Bacteria</taxon>
        <taxon>Pseudomonadati</taxon>
        <taxon>Nitrospirota</taxon>
        <taxon>Nitrospiria</taxon>
        <taxon>Nitrospirales</taxon>
        <taxon>Nitrospiraceae</taxon>
        <taxon>Leptospirillum</taxon>
    </lineage>
</organism>
<dbReference type="GO" id="GO:0006508">
    <property type="term" value="P:proteolysis"/>
    <property type="evidence" value="ECO:0007669"/>
    <property type="project" value="UniProtKB-KW"/>
</dbReference>
<feature type="transmembrane region" description="Helical" evidence="13">
    <location>
        <begin position="82"/>
        <end position="102"/>
    </location>
</feature>
<keyword evidence="12 13" id="KW-0472">Membrane</keyword>
<dbReference type="EMBL" id="DTMM01000029">
    <property type="protein sequence ID" value="HFT92598.1"/>
    <property type="molecule type" value="Genomic_DNA"/>
</dbReference>
<evidence type="ECO:0000256" key="9">
    <source>
        <dbReference type="ARBA" id="ARBA00022833"/>
    </source>
</evidence>
<dbReference type="InterPro" id="IPR008915">
    <property type="entry name" value="Peptidase_M50"/>
</dbReference>